<dbReference type="PANTHER" id="PTHR45638">
    <property type="entry name" value="CYCLIC NUCLEOTIDE-GATED CATION CHANNEL SUBUNIT A"/>
    <property type="match status" value="1"/>
</dbReference>
<feature type="transmembrane region" description="Helical" evidence="10">
    <location>
        <begin position="544"/>
        <end position="565"/>
    </location>
</feature>
<keyword evidence="3 10" id="KW-0812">Transmembrane</keyword>
<dbReference type="Gene3D" id="1.10.287.630">
    <property type="entry name" value="Helix hairpin bin"/>
    <property type="match status" value="2"/>
</dbReference>
<feature type="transmembrane region" description="Helical" evidence="10">
    <location>
        <begin position="663"/>
        <end position="680"/>
    </location>
</feature>
<dbReference type="PRINTS" id="PR01463">
    <property type="entry name" value="EAGCHANLFMLY"/>
</dbReference>
<dbReference type="PANTHER" id="PTHR45638:SF19">
    <property type="entry name" value="CYCLIC NUCLEOTIDE-BINDING DOMAIN-CONTAINING PROTEIN"/>
    <property type="match status" value="1"/>
</dbReference>
<keyword evidence="12" id="KW-1185">Reference proteome</keyword>
<dbReference type="GeneID" id="118414285"/>
<organism evidence="12 13">
    <name type="scientific">Branchiostoma floridae</name>
    <name type="common">Florida lancelet</name>
    <name type="synonym">Amphioxus</name>
    <dbReference type="NCBI Taxonomy" id="7739"/>
    <lineage>
        <taxon>Eukaryota</taxon>
        <taxon>Metazoa</taxon>
        <taxon>Chordata</taxon>
        <taxon>Cephalochordata</taxon>
        <taxon>Leptocardii</taxon>
        <taxon>Amphioxiformes</taxon>
        <taxon>Branchiostomatidae</taxon>
        <taxon>Branchiostoma</taxon>
    </lineage>
</organism>
<evidence type="ECO:0000256" key="3">
    <source>
        <dbReference type="ARBA" id="ARBA00022692"/>
    </source>
</evidence>
<feature type="domain" description="Cyclic nucleotide-binding" evidence="11">
    <location>
        <begin position="223"/>
        <end position="339"/>
    </location>
</feature>
<evidence type="ECO:0000256" key="1">
    <source>
        <dbReference type="ARBA" id="ARBA00004141"/>
    </source>
</evidence>
<dbReference type="InterPro" id="IPR018490">
    <property type="entry name" value="cNMP-bd_dom_sf"/>
</dbReference>
<dbReference type="GO" id="GO:0005221">
    <property type="term" value="F:intracellularly cyclic nucleotide-activated monoatomic cation channel activity"/>
    <property type="evidence" value="ECO:0007669"/>
    <property type="project" value="InterPro"/>
</dbReference>
<dbReference type="Gene3D" id="2.60.120.10">
    <property type="entry name" value="Jelly Rolls"/>
    <property type="match status" value="2"/>
</dbReference>
<dbReference type="OMA" id="FRHYIAK"/>
<evidence type="ECO:0000256" key="4">
    <source>
        <dbReference type="ARBA" id="ARBA00022989"/>
    </source>
</evidence>
<dbReference type="GO" id="GO:0016020">
    <property type="term" value="C:membrane"/>
    <property type="evidence" value="ECO:0007669"/>
    <property type="project" value="UniProtKB-SubCell"/>
</dbReference>
<dbReference type="PROSITE" id="PS50042">
    <property type="entry name" value="CNMP_BINDING_3"/>
    <property type="match status" value="2"/>
</dbReference>
<dbReference type="SMART" id="SM00100">
    <property type="entry name" value="cNMP"/>
    <property type="match status" value="2"/>
</dbReference>
<sequence length="1178" mass="133210">MAMFQLNRLLRTYRIQTFFDMLEMELGLNTVYIRTLKYTAVSWLCLHVMACGWFALGCTGKHWGIHEDCGGWTASTGTNFLFPNNNTGYEYVMSVYWATATSTSTGYGDVHAQTLSEKAYSIVAMLAGVAVFFGMILGGMTSMLTNMDSQRAGFTHRLDTIKQYLIEEDIPENAQQQIMNYYNYFWIRKRGVQSEGIFDILPFTFRAEIAFQTNKGILEKTQFFSHHNVGFMRMLTLGLKPTLCLPNQVIAVRGDSASQMCFVHRGEIEVISEDDTPIASFRHGKIFGELSLIFNVPRTVTIRAATHCDLMVLEKKDLHTILNHYPEVMKRLHEMAQQRFNSPNSPLAGLVDVGSSQDGMFGHLTTGPTDDADGAEPESSPGSNRRASSVRRFDRRKQSVDPMTGHRDSIMVSSDAGRPYLGSSAGMDIEDSIGESTGSASLSSHLSTHSRSMSRAGHRKSIMISGSVELLNANLEPPVEEGASCAWCRLKWLDVVDWVSSHVLDPTSIFCRCWDIFINILIFAVCLIHSYFAAFYVTRKGANVGWAVGSSGFIASYLMDVPLLMDLVIRLRTGVFTPNGVLKDWGSIRTHYVRSWCFVLDLCSILPLELFALASHHRGTVRLGLVACLKLNRLIKCYKIPKFFTKVEESLHMNILLARSLKLFAYIILFTHWCSCLLYAQSCPGFNTDKEEWCVEGSWVDNQGLSLKEVSMHHYWISFYFATSTMTSTGYGDIVPSTTTGRVLSMVVMIVGLLLCGYCVSTLAATLANMDAARVEYQGRLTAARQFMKDHGICPNLRRRVVNYMVLMWRKLRGEAVAGSMGLMHDMPLALQQDVAFEEAKAVLEQVPLFQQTDPYFLRELAVRSRAVLYAPGDVIVYSGDITRDLHMIRKGYCEILTDDLAETISLMGPGQYFGQLPLLFGDQQPDTIRSKTYVEMIILTRDDLDDVLSKYPLVEKQFDDLTKIDDFHEELRRSKPGNKEGPSKARIRAYSQIAAMADGKQLDSLFLPNLNRKRSARVFKVYPEEAGENKEYLEPFRQESKAVRILSKVLMRRTFMTSGTWFRIWIALRQVMSAASTFTYTLQAAFMRESWPLFGFNIGLDVCNFVDIYIKLHAAFYNDIQVMVTHPLETARHYIKTNFLMDIIASFPIELLAIPFITDVRMRFSDTPRSISIIRFS</sequence>
<dbReference type="FunFam" id="1.10.287.70:FF:000123">
    <property type="entry name" value="Potassium channel KAT3"/>
    <property type="match status" value="1"/>
</dbReference>
<dbReference type="Pfam" id="PF00520">
    <property type="entry name" value="Ion_trans"/>
    <property type="match status" value="2"/>
</dbReference>
<name>A0A9J7L102_BRAFL</name>
<dbReference type="AlphaFoldDB" id="A0A9J7L102"/>
<dbReference type="SUPFAM" id="SSF51206">
    <property type="entry name" value="cAMP-binding domain-like"/>
    <property type="match status" value="2"/>
</dbReference>
<evidence type="ECO:0000256" key="7">
    <source>
        <dbReference type="ARBA" id="ARBA00023286"/>
    </source>
</evidence>
<keyword evidence="8" id="KW-0407">Ion channel</keyword>
<feature type="region of interest" description="Disordered" evidence="9">
    <location>
        <begin position="358"/>
        <end position="457"/>
    </location>
</feature>
<keyword evidence="4 10" id="KW-1133">Transmembrane helix</keyword>
<keyword evidence="2" id="KW-0813">Transport</keyword>
<accession>A0A9J7L102</accession>
<evidence type="ECO:0000256" key="8">
    <source>
        <dbReference type="ARBA" id="ARBA00023303"/>
    </source>
</evidence>
<dbReference type="RefSeq" id="XP_035674113.1">
    <property type="nucleotide sequence ID" value="XM_035818220.1"/>
</dbReference>
<dbReference type="InterPro" id="IPR050866">
    <property type="entry name" value="CNG_cation_channel"/>
</dbReference>
<dbReference type="Proteomes" id="UP000001554">
    <property type="component" value="Chromosome 4"/>
</dbReference>
<evidence type="ECO:0000259" key="11">
    <source>
        <dbReference type="PROSITE" id="PS50042"/>
    </source>
</evidence>
<keyword evidence="7" id="KW-1071">Ligand-gated ion channel</keyword>
<evidence type="ECO:0000256" key="6">
    <source>
        <dbReference type="ARBA" id="ARBA00023136"/>
    </source>
</evidence>
<dbReference type="InterPro" id="IPR000595">
    <property type="entry name" value="cNMP-bd_dom"/>
</dbReference>
<protein>
    <submittedName>
        <fullName evidence="13">Potassium voltage-gated channel subfamily H member 7-like</fullName>
    </submittedName>
</protein>
<dbReference type="KEGG" id="bfo:118414285"/>
<proteinExistence type="predicted"/>
<feature type="transmembrane region" description="Helical" evidence="10">
    <location>
        <begin position="516"/>
        <end position="537"/>
    </location>
</feature>
<feature type="transmembrane region" description="Helical" evidence="10">
    <location>
        <begin position="713"/>
        <end position="731"/>
    </location>
</feature>
<gene>
    <name evidence="13" type="primary">LOC118414285</name>
</gene>
<dbReference type="Gene3D" id="1.10.287.70">
    <property type="match status" value="2"/>
</dbReference>
<reference evidence="13" key="2">
    <citation type="submission" date="2025-08" db="UniProtKB">
        <authorList>
            <consortium name="RefSeq"/>
        </authorList>
    </citation>
    <scope>IDENTIFICATION</scope>
    <source>
        <strain evidence="13">S238N-H82</strain>
        <tissue evidence="13">Testes</tissue>
    </source>
</reference>
<dbReference type="SUPFAM" id="SSF81324">
    <property type="entry name" value="Voltage-gated potassium channels"/>
    <property type="match status" value="2"/>
</dbReference>
<evidence type="ECO:0000313" key="13">
    <source>
        <dbReference type="RefSeq" id="XP_035674113.1"/>
    </source>
</evidence>
<dbReference type="OrthoDB" id="415460at2759"/>
<comment type="subcellular location">
    <subcellularLocation>
        <location evidence="1">Membrane</location>
        <topology evidence="1">Multi-pass membrane protein</topology>
    </subcellularLocation>
</comment>
<reference evidence="12" key="1">
    <citation type="journal article" date="2020" name="Nat. Ecol. Evol.">
        <title>Deeply conserved synteny resolves early events in vertebrate evolution.</title>
        <authorList>
            <person name="Simakov O."/>
            <person name="Marletaz F."/>
            <person name="Yue J.X."/>
            <person name="O'Connell B."/>
            <person name="Jenkins J."/>
            <person name="Brandt A."/>
            <person name="Calef R."/>
            <person name="Tung C.H."/>
            <person name="Huang T.K."/>
            <person name="Schmutz J."/>
            <person name="Satoh N."/>
            <person name="Yu J.K."/>
            <person name="Putnam N.H."/>
            <person name="Green R.E."/>
            <person name="Rokhsar D.S."/>
        </authorList>
    </citation>
    <scope>NUCLEOTIDE SEQUENCE [LARGE SCALE GENOMIC DNA]</scope>
    <source>
        <strain evidence="12">S238N-H82</strain>
    </source>
</reference>
<feature type="transmembrane region" description="Helical" evidence="10">
    <location>
        <begin position="743"/>
        <end position="768"/>
    </location>
</feature>
<evidence type="ECO:0000256" key="2">
    <source>
        <dbReference type="ARBA" id="ARBA00022448"/>
    </source>
</evidence>
<feature type="domain" description="Cyclic nucleotide-binding" evidence="11">
    <location>
        <begin position="849"/>
        <end position="949"/>
    </location>
</feature>
<evidence type="ECO:0000313" key="12">
    <source>
        <dbReference type="Proteomes" id="UP000001554"/>
    </source>
</evidence>
<dbReference type="InterPro" id="IPR003938">
    <property type="entry name" value="K_chnl_volt-dep_EAG/ELK/ERG"/>
</dbReference>
<dbReference type="GO" id="GO:0005249">
    <property type="term" value="F:voltage-gated potassium channel activity"/>
    <property type="evidence" value="ECO:0007669"/>
    <property type="project" value="InterPro"/>
</dbReference>
<dbReference type="InterPro" id="IPR014710">
    <property type="entry name" value="RmlC-like_jellyroll"/>
</dbReference>
<evidence type="ECO:0000256" key="10">
    <source>
        <dbReference type="SAM" id="Phobius"/>
    </source>
</evidence>
<evidence type="ECO:0000256" key="9">
    <source>
        <dbReference type="SAM" id="MobiDB-lite"/>
    </source>
</evidence>
<dbReference type="CDD" id="cd00038">
    <property type="entry name" value="CAP_ED"/>
    <property type="match status" value="2"/>
</dbReference>
<feature type="compositionally biased region" description="Low complexity" evidence="9">
    <location>
        <begin position="434"/>
        <end position="455"/>
    </location>
</feature>
<dbReference type="Pfam" id="PF00027">
    <property type="entry name" value="cNMP_binding"/>
    <property type="match status" value="2"/>
</dbReference>
<evidence type="ECO:0000256" key="5">
    <source>
        <dbReference type="ARBA" id="ARBA00023065"/>
    </source>
</evidence>
<keyword evidence="5" id="KW-0406">Ion transport</keyword>
<dbReference type="InterPro" id="IPR005821">
    <property type="entry name" value="Ion_trans_dom"/>
</dbReference>
<feature type="compositionally biased region" description="Basic and acidic residues" evidence="9">
    <location>
        <begin position="396"/>
        <end position="409"/>
    </location>
</feature>
<feature type="transmembrane region" description="Helical" evidence="10">
    <location>
        <begin position="119"/>
        <end position="140"/>
    </location>
</feature>
<keyword evidence="6 10" id="KW-0472">Membrane</keyword>